<dbReference type="EMBL" id="CM000914">
    <property type="protein sequence ID" value="EFG04144.2"/>
    <property type="molecule type" value="Genomic_DNA"/>
</dbReference>
<feature type="compositionally biased region" description="Basic and acidic residues" evidence="1">
    <location>
        <begin position="32"/>
        <end position="43"/>
    </location>
</feature>
<feature type="chain" id="PRO_5003076374" description="DUF4232 domain-containing protein" evidence="2">
    <location>
        <begin position="33"/>
        <end position="235"/>
    </location>
</feature>
<dbReference type="Pfam" id="PF14016">
    <property type="entry name" value="DUF4232"/>
    <property type="match status" value="1"/>
</dbReference>
<protein>
    <recommendedName>
        <fullName evidence="3">DUF4232 domain-containing protein</fullName>
    </recommendedName>
</protein>
<dbReference type="AlphaFoldDB" id="D5SJQ1"/>
<name>D5SJQ1_STRCL</name>
<evidence type="ECO:0000256" key="2">
    <source>
        <dbReference type="SAM" id="SignalP"/>
    </source>
</evidence>
<keyword evidence="4" id="KW-0614">Plasmid</keyword>
<dbReference type="PROSITE" id="PS51257">
    <property type="entry name" value="PROKAR_LIPOPROTEIN"/>
    <property type="match status" value="1"/>
</dbReference>
<feature type="compositionally biased region" description="Polar residues" evidence="1">
    <location>
        <begin position="87"/>
        <end position="96"/>
    </location>
</feature>
<evidence type="ECO:0000313" key="5">
    <source>
        <dbReference type="Proteomes" id="UP000002357"/>
    </source>
</evidence>
<feature type="compositionally biased region" description="Low complexity" evidence="1">
    <location>
        <begin position="54"/>
        <end position="81"/>
    </location>
</feature>
<sequence length="235" mass="23621">MPLRRRNRSGRLVLTAVAAVSLSLAVTGCSSAKDDNGDSKSDASEASIGASPDGRAATGSGEETATATADGGATAPASATGVDGGVTPTSTATTGSPEKARAGRLCTTNDLNFTVGVETQAGGYYLITAKAKPGITCYLEGKPAAVAFGSALDSHATPAEQAVSATVKLSGATRAYAGVNPKTTNDNHGTQYEYLIVSAAHEDPDPISLKLPDTALVAKPVATNWHADRADAVPF</sequence>
<dbReference type="GeneID" id="93733781"/>
<dbReference type="eggNOG" id="ENOG50340KC">
    <property type="taxonomic scope" value="Bacteria"/>
</dbReference>
<keyword evidence="5" id="KW-1185">Reference proteome</keyword>
<reference evidence="4 5" key="1">
    <citation type="journal article" date="2010" name="Genome Biol. Evol.">
        <title>The sequence of a 1.8-mb bacterial linear plasmid reveals a rich evolutionary reservoir of secondary metabolic pathways.</title>
        <authorList>
            <person name="Medema M.H."/>
            <person name="Trefzer A."/>
            <person name="Kovalchuk A."/>
            <person name="van den Berg M."/>
            <person name="Mueller U."/>
            <person name="Heijne W."/>
            <person name="Wu L."/>
            <person name="Alam M.T."/>
            <person name="Ronning C.M."/>
            <person name="Nierman W.C."/>
            <person name="Bovenberg R.A.L."/>
            <person name="Breitling R."/>
            <person name="Takano E."/>
        </authorList>
    </citation>
    <scope>NUCLEOTIDE SEQUENCE [LARGE SCALE GENOMIC DNA]</scope>
    <source>
        <strain evidence="5">ATCC 27064 / DSM 738 / JCM 4710 / NBRC 13307 / NCIMB 12785 / NRRL 3585 / VKM Ac-602</strain>
        <plasmid evidence="4">pSCL4</plasmid>
    </source>
</reference>
<evidence type="ECO:0000259" key="3">
    <source>
        <dbReference type="Pfam" id="PF14016"/>
    </source>
</evidence>
<feature type="domain" description="DUF4232" evidence="3">
    <location>
        <begin position="106"/>
        <end position="214"/>
    </location>
</feature>
<accession>D5SJQ1</accession>
<geneLocation type="plasmid" evidence="4 5">
    <name>pSCL4</name>
</geneLocation>
<dbReference type="OrthoDB" id="3784430at2"/>
<evidence type="ECO:0000313" key="4">
    <source>
        <dbReference type="EMBL" id="EFG04144.2"/>
    </source>
</evidence>
<gene>
    <name evidence="4" type="ORF">SCLAV_p0657</name>
</gene>
<evidence type="ECO:0000256" key="1">
    <source>
        <dbReference type="SAM" id="MobiDB-lite"/>
    </source>
</evidence>
<dbReference type="Proteomes" id="UP000002357">
    <property type="component" value="Plasmid pSCL4"/>
</dbReference>
<feature type="region of interest" description="Disordered" evidence="1">
    <location>
        <begin position="29"/>
        <end position="103"/>
    </location>
</feature>
<organism evidence="4 5">
    <name type="scientific">Streptomyces clavuligerus</name>
    <dbReference type="NCBI Taxonomy" id="1901"/>
    <lineage>
        <taxon>Bacteria</taxon>
        <taxon>Bacillati</taxon>
        <taxon>Actinomycetota</taxon>
        <taxon>Actinomycetes</taxon>
        <taxon>Kitasatosporales</taxon>
        <taxon>Streptomycetaceae</taxon>
        <taxon>Streptomyces</taxon>
    </lineage>
</organism>
<dbReference type="InterPro" id="IPR025326">
    <property type="entry name" value="DUF4232"/>
</dbReference>
<keyword evidence="2" id="KW-0732">Signal</keyword>
<proteinExistence type="predicted"/>
<feature type="signal peptide" evidence="2">
    <location>
        <begin position="1"/>
        <end position="32"/>
    </location>
</feature>
<dbReference type="RefSeq" id="WP_003963217.1">
    <property type="nucleotide sequence ID" value="NZ_CM000914.1"/>
</dbReference>